<feature type="transmembrane region" description="Helical" evidence="6">
    <location>
        <begin position="220"/>
        <end position="241"/>
    </location>
</feature>
<comment type="subcellular location">
    <subcellularLocation>
        <location evidence="1">Membrane</location>
        <topology evidence="1">Multi-pass membrane protein</topology>
    </subcellularLocation>
</comment>
<feature type="transmembrane region" description="Helical" evidence="6">
    <location>
        <begin position="12"/>
        <end position="33"/>
    </location>
</feature>
<dbReference type="RefSeq" id="WP_058479567.1">
    <property type="nucleotide sequence ID" value="NZ_CAAAIQ010000006.1"/>
</dbReference>
<reference evidence="8 9" key="1">
    <citation type="submission" date="2015-11" db="EMBL/GenBank/DDBJ databases">
        <title>Genomic analysis of 38 Legionella species identifies large and diverse effector repertoires.</title>
        <authorList>
            <person name="Burstein D."/>
            <person name="Amaro F."/>
            <person name="Zusman T."/>
            <person name="Lifshitz Z."/>
            <person name="Cohen O."/>
            <person name="Gilbert J.A."/>
            <person name="Pupko T."/>
            <person name="Shuman H.A."/>
            <person name="Segal G."/>
        </authorList>
    </citation>
    <scope>NUCLEOTIDE SEQUENCE [LARGE SCALE GENOMIC DNA]</scope>
    <source>
        <strain evidence="8 9">ATCC 51914</strain>
    </source>
</reference>
<dbReference type="InterPro" id="IPR011701">
    <property type="entry name" value="MFS"/>
</dbReference>
<accession>A0A0W1ALN3</accession>
<evidence type="ECO:0000256" key="5">
    <source>
        <dbReference type="ARBA" id="ARBA00023136"/>
    </source>
</evidence>
<comment type="caution">
    <text evidence="8">The sequence shown here is derived from an EMBL/GenBank/DDBJ whole genome shotgun (WGS) entry which is preliminary data.</text>
</comment>
<dbReference type="PROSITE" id="PS50850">
    <property type="entry name" value="MFS"/>
    <property type="match status" value="1"/>
</dbReference>
<dbReference type="InterPro" id="IPR020846">
    <property type="entry name" value="MFS_dom"/>
</dbReference>
<dbReference type="Gene3D" id="1.20.1720.10">
    <property type="entry name" value="Multidrug resistance protein D"/>
    <property type="match status" value="1"/>
</dbReference>
<dbReference type="GO" id="GO:1990961">
    <property type="term" value="P:xenobiotic detoxification by transmembrane export across the plasma membrane"/>
    <property type="evidence" value="ECO:0007669"/>
    <property type="project" value="TreeGrafter"/>
</dbReference>
<keyword evidence="9" id="KW-1185">Reference proteome</keyword>
<feature type="transmembrane region" description="Helical" evidence="6">
    <location>
        <begin position="141"/>
        <end position="160"/>
    </location>
</feature>
<feature type="transmembrane region" description="Helical" evidence="6">
    <location>
        <begin position="166"/>
        <end position="191"/>
    </location>
</feature>
<dbReference type="PANTHER" id="PTHR23502:SF132">
    <property type="entry name" value="POLYAMINE TRANSPORTER 2-RELATED"/>
    <property type="match status" value="1"/>
</dbReference>
<evidence type="ECO:0000256" key="2">
    <source>
        <dbReference type="ARBA" id="ARBA00022448"/>
    </source>
</evidence>
<feature type="transmembrane region" description="Helical" evidence="6">
    <location>
        <begin position="83"/>
        <end position="101"/>
    </location>
</feature>
<dbReference type="InterPro" id="IPR036259">
    <property type="entry name" value="MFS_trans_sf"/>
</dbReference>
<dbReference type="OrthoDB" id="9812221at2"/>
<dbReference type="PATRIC" id="fig|66969.6.peg.813"/>
<dbReference type="Proteomes" id="UP000054729">
    <property type="component" value="Unassembled WGS sequence"/>
</dbReference>
<dbReference type="AlphaFoldDB" id="A0A0W1ALN3"/>
<evidence type="ECO:0000256" key="6">
    <source>
        <dbReference type="SAM" id="Phobius"/>
    </source>
</evidence>
<keyword evidence="2" id="KW-0813">Transport</keyword>
<dbReference type="STRING" id="66969.Lwal_0744"/>
<dbReference type="GO" id="GO:0022857">
    <property type="term" value="F:transmembrane transporter activity"/>
    <property type="evidence" value="ECO:0007669"/>
    <property type="project" value="InterPro"/>
</dbReference>
<evidence type="ECO:0000256" key="4">
    <source>
        <dbReference type="ARBA" id="ARBA00022989"/>
    </source>
</evidence>
<proteinExistence type="predicted"/>
<feature type="transmembrane region" description="Helical" evidence="6">
    <location>
        <begin position="286"/>
        <end position="308"/>
    </location>
</feature>
<dbReference type="GO" id="GO:0005886">
    <property type="term" value="C:plasma membrane"/>
    <property type="evidence" value="ECO:0007669"/>
    <property type="project" value="TreeGrafter"/>
</dbReference>
<feature type="transmembrane region" description="Helical" evidence="6">
    <location>
        <begin position="376"/>
        <end position="398"/>
    </location>
</feature>
<feature type="transmembrane region" description="Helical" evidence="6">
    <location>
        <begin position="53"/>
        <end position="71"/>
    </location>
</feature>
<sequence>MNTETTPVKTNPLSIGILSVILAASAFVQLIAIGSLPLLPFIGLDLHVSTPNMQLLIPVYLGGIIVSQFIISFNAEIYGRRRIYIVSLVIAVLGLLFWMAARSRLGLYFALFLEAFAAGGLLSLSNAMIKDSFPPESHSRIFGAVSIVMWVTAIVAPLASGYLLKYLGWRCTVGVYCIASVIVLALAYFILPETSVKKGGDTITIKQLVRESRSLFTCRLFLGSALIGGAINAIPTAFNTLAPFFFMSTYSLPAQTIGDYLMIPGIGILLGLISSEIIGNRVSHLVFIRVGVYLCGLASLGLFLLGMYKPINLMVILSIVSVTMFSMGLITPHYWSAALSPIKDISAVAASVIVLMQQVFAMLTSFFISLLSANSILPMTITITCLSVIALFFTVYVLPRDIHALTK</sequence>
<feature type="transmembrane region" description="Helical" evidence="6">
    <location>
        <begin position="261"/>
        <end position="279"/>
    </location>
</feature>
<feature type="domain" description="Major facilitator superfamily (MFS) profile" evidence="7">
    <location>
        <begin position="12"/>
        <end position="402"/>
    </location>
</feature>
<keyword evidence="5 6" id="KW-0472">Membrane</keyword>
<evidence type="ECO:0000256" key="3">
    <source>
        <dbReference type="ARBA" id="ARBA00022692"/>
    </source>
</evidence>
<protein>
    <submittedName>
        <fullName evidence="8">Multidrug resistance protein, MFS superfamily</fullName>
    </submittedName>
</protein>
<evidence type="ECO:0000313" key="8">
    <source>
        <dbReference type="EMBL" id="KTD82267.1"/>
    </source>
</evidence>
<keyword evidence="4 6" id="KW-1133">Transmembrane helix</keyword>
<dbReference type="InterPro" id="IPR005829">
    <property type="entry name" value="Sugar_transporter_CS"/>
</dbReference>
<keyword evidence="3 6" id="KW-0812">Transmembrane</keyword>
<gene>
    <name evidence="8" type="ORF">Lwal_0744</name>
</gene>
<feature type="transmembrane region" description="Helical" evidence="6">
    <location>
        <begin position="107"/>
        <end position="129"/>
    </location>
</feature>
<name>A0A0W1ALN3_9GAMM</name>
<dbReference type="PROSITE" id="PS00216">
    <property type="entry name" value="SUGAR_TRANSPORT_1"/>
    <property type="match status" value="1"/>
</dbReference>
<evidence type="ECO:0000256" key="1">
    <source>
        <dbReference type="ARBA" id="ARBA00004141"/>
    </source>
</evidence>
<dbReference type="EMBL" id="LNZB01000015">
    <property type="protein sequence ID" value="KTD82267.1"/>
    <property type="molecule type" value="Genomic_DNA"/>
</dbReference>
<dbReference type="PANTHER" id="PTHR23502">
    <property type="entry name" value="MAJOR FACILITATOR SUPERFAMILY"/>
    <property type="match status" value="1"/>
</dbReference>
<organism evidence="8 9">
    <name type="scientific">Legionella waltersii</name>
    <dbReference type="NCBI Taxonomy" id="66969"/>
    <lineage>
        <taxon>Bacteria</taxon>
        <taxon>Pseudomonadati</taxon>
        <taxon>Pseudomonadota</taxon>
        <taxon>Gammaproteobacteria</taxon>
        <taxon>Legionellales</taxon>
        <taxon>Legionellaceae</taxon>
        <taxon>Legionella</taxon>
    </lineage>
</organism>
<feature type="transmembrane region" description="Helical" evidence="6">
    <location>
        <begin position="347"/>
        <end position="370"/>
    </location>
</feature>
<evidence type="ECO:0000313" key="9">
    <source>
        <dbReference type="Proteomes" id="UP000054729"/>
    </source>
</evidence>
<evidence type="ECO:0000259" key="7">
    <source>
        <dbReference type="PROSITE" id="PS50850"/>
    </source>
</evidence>
<dbReference type="Pfam" id="PF07690">
    <property type="entry name" value="MFS_1"/>
    <property type="match status" value="1"/>
</dbReference>
<feature type="transmembrane region" description="Helical" evidence="6">
    <location>
        <begin position="314"/>
        <end position="335"/>
    </location>
</feature>
<dbReference type="SUPFAM" id="SSF103473">
    <property type="entry name" value="MFS general substrate transporter"/>
    <property type="match status" value="1"/>
</dbReference>